<dbReference type="Pfam" id="PF24401">
    <property type="entry name" value="iHD-CE"/>
    <property type="match status" value="1"/>
</dbReference>
<evidence type="ECO:0000313" key="4">
    <source>
        <dbReference type="EMBL" id="MEU3556399.1"/>
    </source>
</evidence>
<dbReference type="Proteomes" id="UP001550850">
    <property type="component" value="Unassembled WGS sequence"/>
</dbReference>
<feature type="domain" description="wHTH-Hsp90 Na associated" evidence="3">
    <location>
        <begin position="1526"/>
        <end position="1576"/>
    </location>
</feature>
<evidence type="ECO:0000259" key="2">
    <source>
        <dbReference type="Pfam" id="PF24401"/>
    </source>
</evidence>
<evidence type="ECO:0000259" key="3">
    <source>
        <dbReference type="Pfam" id="PF24410"/>
    </source>
</evidence>
<dbReference type="Gene3D" id="3.40.50.1460">
    <property type="match status" value="1"/>
</dbReference>
<dbReference type="Gene3D" id="3.30.565.10">
    <property type="entry name" value="Histidine kinase-like ATPase, C-terminal domain"/>
    <property type="match status" value="1"/>
</dbReference>
<dbReference type="SUPFAM" id="SSF55874">
    <property type="entry name" value="ATPase domain of HSP90 chaperone/DNA topoisomerase II/histidine kinase"/>
    <property type="match status" value="1"/>
</dbReference>
<dbReference type="InterPro" id="IPR011600">
    <property type="entry name" value="Pept_C14_caspase"/>
</dbReference>
<keyword evidence="5" id="KW-1185">Reference proteome</keyword>
<name>A0ABV2YL09_9ACTN</name>
<feature type="domain" description="Peptidase C14 caspase" evidence="1">
    <location>
        <begin position="20"/>
        <end position="213"/>
    </location>
</feature>
<dbReference type="SUPFAM" id="SSF52129">
    <property type="entry name" value="Caspase-like"/>
    <property type="match status" value="1"/>
</dbReference>
<dbReference type="Pfam" id="PF00656">
    <property type="entry name" value="Peptidase_C14"/>
    <property type="match status" value="1"/>
</dbReference>
<organism evidence="4 5">
    <name type="scientific">Streptomyces fragilis</name>
    <dbReference type="NCBI Taxonomy" id="67301"/>
    <lineage>
        <taxon>Bacteria</taxon>
        <taxon>Bacillati</taxon>
        <taxon>Actinomycetota</taxon>
        <taxon>Actinomycetes</taxon>
        <taxon>Kitasatosporales</taxon>
        <taxon>Streptomycetaceae</taxon>
        <taxon>Streptomyces</taxon>
    </lineage>
</organism>
<dbReference type="EMBL" id="JBEZUR010000032">
    <property type="protein sequence ID" value="MEU3556399.1"/>
    <property type="molecule type" value="Genomic_DNA"/>
</dbReference>
<gene>
    <name evidence="4" type="ORF">AB0E65_19635</name>
</gene>
<dbReference type="InterPro" id="IPR020575">
    <property type="entry name" value="Hsp90_N"/>
</dbReference>
<feature type="domain" description="wHTH-Hsp90 Na associated" evidence="3">
    <location>
        <begin position="1594"/>
        <end position="1646"/>
    </location>
</feature>
<evidence type="ECO:0000313" key="5">
    <source>
        <dbReference type="Proteomes" id="UP001550850"/>
    </source>
</evidence>
<dbReference type="Pfam" id="PF24410">
    <property type="entry name" value="wHTH-HSP90_Na-assoc"/>
    <property type="match status" value="2"/>
</dbReference>
<dbReference type="PRINTS" id="PR00775">
    <property type="entry name" value="HEATSHOCK90"/>
</dbReference>
<sequence length="1664" mass="183441">MPQQTEPDLPLRSIGDPVREDLRRMREALDACDYHCTVRGLGDPDESRRDAVQDAIREALRSAPADGVLLVYFSGHGLHLEGKDYVLPANAKALSDGSMDVGSLIDLDRDFFQVLDTSGCPAALVLACFDACRDGSGANAIRPYHYRAPEPTQLVVANSCSAGETSGYDADGSHFTKALAHALHPEAPHRTLRELSASVTAQLRDHDQRPRWSPAGELPDFVIAEADGVPEWVQAVSVARLWDLPCSDPQDLQDTLRASVTAAVRSLSGKYRRACEQLRHPWQDDDYPMRVLDAVAGLPAGTRPLSALEKALLCGLPFMLATALAEEFSSVFDSFTGFSRFDSAQLQNALMDHDFSPLEENRVRRLHARGENEDAWALVTWRLVHRSSGLRIAGTEGTDHLADTAERLADALLPDVASSHRKRLQAIVDQLSRYHLSYPSCTALDDYPGTSSHFKVTSQGASQLNDHDLAARWSMGAALAIDVRELSDTVGEHIGTMYPLEPEEVLLCLEDASRRVVEDRAEIQVHLCPHGAVHKALEAHATRCREAISRLHGLGLPPDLAWLRSVRAIDVSVHPAPGAYNLPLLTFQFDQRAVSHLLMGEQLYGDPALALRELYQNALDACRYRMYRYRWAESLGGGADWDGEIRITQYEREGRTVIECLDNGVGMTAEQLKDLFARAGRRLSDSSAFQHELGEWQEAGIEARFNSRFGIGVLSYFMLADEITVVTRPTNIHGQTTGEPLQAHIVGTATLFRIGPARYDNDDASKVQNGGTLIRLYLSNDQADEPTGGVSASRTLGDLLWYSEFDTRVEDESTGHHVLWRSQELRIPDGVVRSVLPVDGAPGELWWVDGDGRLLADGIATTQQTFGCVVNVRDQRDLTLSVSRNEVQSWNRNKVTALLTAHLPELASWPTVTLPWLLRFGQEAPRLGDDLLRVFSDRPLRAESLRQDDESAQEGASGQGGVFHLSDIGWCPADATLLTTGELPAVLQAFSFADELQGWRSAVLGQETRDQARRPWITTTLNMMAANQGGLYADLRAALSPRAGSRARLLAAETSAADWFLLSVRPDFGMTASYQLTARGTAVVWLPVEDTQRAVLGWRRTVLGRDYDLLVPPGLPMSTDLARILATQELRGQLLSRKQHDSWPWHVLVGVAARCRIPLGELWAELDDFPESCFGPLPALPEHLADNTPRANDAIWNNLVVSRREALQGPKALRDWAERYEGLGIPAHVRRLLGYLDVRETLTPASRSLAERLMDFHGFLEDGTVSGFDIARAAAGAQVPMGDVLEVVTQLQEPLELTGVPVISDIGVRPPEWLADLPSTQAGLELPEGSEHVRAEALHRVRRRPKEQLRKGFEVLHELGVRCPVAPAALQDLQDGDVDPDVWALVTGALHTREEDRLAYVDSWEIDAGKLLWFAAQHRLTVGEALERAARVSARWDVPLTVQPSEALARIEVTPALWTALNGAADLGSAFTETDWREVTPLSVARLAYLEDLTLYEAMSALRPFGELGVDLPELDGVTEKALGRRPTEDDLWILSRDGDGSLPAAPTDVDPLTLLRAALRLGRTPRSVHRMLAAYRPFGMTLCFTEPDDDLGVPSWEDAIILSFAGDGQAPAFEGPVGEGRIAWCARVIGRPDDTEWVRERLRLYAPMFGLEIPSAPVRTKET</sequence>
<dbReference type="PANTHER" id="PTHR22576:SF37">
    <property type="entry name" value="MUCOSA-ASSOCIATED LYMPHOID TISSUE LYMPHOMA TRANSLOCATION PROTEIN 1"/>
    <property type="match status" value="1"/>
</dbReference>
<dbReference type="InterPro" id="IPR029030">
    <property type="entry name" value="Caspase-like_dom_sf"/>
</dbReference>
<dbReference type="InterPro" id="IPR052039">
    <property type="entry name" value="Caspase-related_regulators"/>
</dbReference>
<accession>A0ABV2YL09</accession>
<dbReference type="RefSeq" id="WP_159105720.1">
    <property type="nucleotide sequence ID" value="NZ_BEVZ01000006.1"/>
</dbReference>
<dbReference type="PANTHER" id="PTHR22576">
    <property type="entry name" value="MUCOSA ASSOCIATED LYMPHOID TISSUE LYMPHOMA TRANSLOCATION PROTEIN 1/PARACASPASE"/>
    <property type="match status" value="1"/>
</dbReference>
<dbReference type="InterPro" id="IPR056507">
    <property type="entry name" value="wHTH-HSP90_Na-assoc"/>
</dbReference>
<reference evidence="4 5" key="1">
    <citation type="submission" date="2024-06" db="EMBL/GenBank/DDBJ databases">
        <title>The Natural Products Discovery Center: Release of the First 8490 Sequenced Strains for Exploring Actinobacteria Biosynthetic Diversity.</title>
        <authorList>
            <person name="Kalkreuter E."/>
            <person name="Kautsar S.A."/>
            <person name="Yang D."/>
            <person name="Bader C.D."/>
            <person name="Teijaro C.N."/>
            <person name="Fluegel L."/>
            <person name="Davis C.M."/>
            <person name="Simpson J.R."/>
            <person name="Lauterbach L."/>
            <person name="Steele A.D."/>
            <person name="Gui C."/>
            <person name="Meng S."/>
            <person name="Li G."/>
            <person name="Viehrig K."/>
            <person name="Ye F."/>
            <person name="Su P."/>
            <person name="Kiefer A.F."/>
            <person name="Nichols A."/>
            <person name="Cepeda A.J."/>
            <person name="Yan W."/>
            <person name="Fan B."/>
            <person name="Jiang Y."/>
            <person name="Adhikari A."/>
            <person name="Zheng C.-J."/>
            <person name="Schuster L."/>
            <person name="Cowan T.M."/>
            <person name="Smanski M.J."/>
            <person name="Chevrette M.G."/>
            <person name="De Carvalho L.P.S."/>
            <person name="Shen B."/>
        </authorList>
    </citation>
    <scope>NUCLEOTIDE SEQUENCE [LARGE SCALE GENOMIC DNA]</scope>
    <source>
        <strain evidence="4 5">NPDC038104</strain>
    </source>
</reference>
<protein>
    <submittedName>
        <fullName evidence="4">Caspase family protein</fullName>
    </submittedName>
</protein>
<dbReference type="InterPro" id="IPR056506">
    <property type="entry name" value="iHD-CE"/>
</dbReference>
<feature type="domain" description="iHD-CE" evidence="2">
    <location>
        <begin position="232"/>
        <end position="552"/>
    </location>
</feature>
<proteinExistence type="predicted"/>
<dbReference type="InterPro" id="IPR036890">
    <property type="entry name" value="HATPase_C_sf"/>
</dbReference>
<comment type="caution">
    <text evidence="4">The sequence shown here is derived from an EMBL/GenBank/DDBJ whole genome shotgun (WGS) entry which is preliminary data.</text>
</comment>
<evidence type="ECO:0000259" key="1">
    <source>
        <dbReference type="Pfam" id="PF00656"/>
    </source>
</evidence>